<organism evidence="2 3">
    <name type="scientific">Dinoponera quadriceps</name>
    <name type="common">South American ant</name>
    <dbReference type="NCBI Taxonomy" id="609295"/>
    <lineage>
        <taxon>Eukaryota</taxon>
        <taxon>Metazoa</taxon>
        <taxon>Ecdysozoa</taxon>
        <taxon>Arthropoda</taxon>
        <taxon>Hexapoda</taxon>
        <taxon>Insecta</taxon>
        <taxon>Pterygota</taxon>
        <taxon>Neoptera</taxon>
        <taxon>Endopterygota</taxon>
        <taxon>Hymenoptera</taxon>
        <taxon>Apocrita</taxon>
        <taxon>Aculeata</taxon>
        <taxon>Formicoidea</taxon>
        <taxon>Formicidae</taxon>
        <taxon>Ponerinae</taxon>
        <taxon>Ponerini</taxon>
        <taxon>Dinoponera</taxon>
    </lineage>
</organism>
<evidence type="ECO:0000313" key="2">
    <source>
        <dbReference type="Proteomes" id="UP000515204"/>
    </source>
</evidence>
<dbReference type="AlphaFoldDB" id="A0A6P3XX94"/>
<accession>A0A6P3XX94</accession>
<reference evidence="3" key="1">
    <citation type="submission" date="2025-08" db="UniProtKB">
        <authorList>
            <consortium name="RefSeq"/>
        </authorList>
    </citation>
    <scope>IDENTIFICATION</scope>
</reference>
<evidence type="ECO:0000313" key="3">
    <source>
        <dbReference type="RefSeq" id="XP_014483166.1"/>
    </source>
</evidence>
<dbReference type="GeneID" id="106748808"/>
<dbReference type="Proteomes" id="UP000515204">
    <property type="component" value="Unplaced"/>
</dbReference>
<proteinExistence type="predicted"/>
<feature type="compositionally biased region" description="Polar residues" evidence="1">
    <location>
        <begin position="53"/>
        <end position="62"/>
    </location>
</feature>
<keyword evidence="2" id="KW-1185">Reference proteome</keyword>
<sequence length="203" mass="22342">MRQEEGQAPLARTSSVSSCVSSGHTPPQGYQTPLDEDDDEPPPLTPRAASLLQAPTPNSAVMTVSLEGYLEPTRISFGSPPSSELNPRGPSPDETFPVFSPPPYDRGPADRSLTSSVRHRRQSSFIGPSWMNGLHTPRQSIISTNSRSPYSHHTCNHSSTTWSSSSVRYDVLYIRFLTPAHLNPSRYIYIYLISHCPMLVSSS</sequence>
<dbReference type="KEGG" id="dqu:106748808"/>
<evidence type="ECO:0000256" key="1">
    <source>
        <dbReference type="SAM" id="MobiDB-lite"/>
    </source>
</evidence>
<name>A0A6P3XX94_DINQU</name>
<gene>
    <name evidence="3" type="primary">LOC106748808</name>
</gene>
<feature type="region of interest" description="Disordered" evidence="1">
    <location>
        <begin position="1"/>
        <end position="119"/>
    </location>
</feature>
<protein>
    <submittedName>
        <fullName evidence="3">Uncharacterized protein LOC106748808</fullName>
    </submittedName>
</protein>
<feature type="compositionally biased region" description="Low complexity" evidence="1">
    <location>
        <begin position="151"/>
        <end position="162"/>
    </location>
</feature>
<dbReference type="OrthoDB" id="303066at2759"/>
<dbReference type="RefSeq" id="XP_014483166.1">
    <property type="nucleotide sequence ID" value="XM_014627680.1"/>
</dbReference>
<feature type="region of interest" description="Disordered" evidence="1">
    <location>
        <begin position="141"/>
        <end position="162"/>
    </location>
</feature>